<dbReference type="STRING" id="1305737.GCA_000526355_03712"/>
<gene>
    <name evidence="2" type="ORF">HLUCCX10_10115</name>
</gene>
<protein>
    <submittedName>
        <fullName evidence="2">Putative Zn-dependent peptidase</fullName>
    </submittedName>
</protein>
<dbReference type="OrthoDB" id="9811314at2"/>
<dbReference type="eggNOG" id="COG0612">
    <property type="taxonomic scope" value="Bacteria"/>
</dbReference>
<dbReference type="SUPFAM" id="SSF63411">
    <property type="entry name" value="LuxS/MPP-like metallohydrolase"/>
    <property type="match status" value="2"/>
</dbReference>
<dbReference type="InterPro" id="IPR011249">
    <property type="entry name" value="Metalloenz_LuxS/M16"/>
</dbReference>
<evidence type="ECO:0000313" key="2">
    <source>
        <dbReference type="EMBL" id="KPQ14762.1"/>
    </source>
</evidence>
<dbReference type="PANTHER" id="PTHR11851">
    <property type="entry name" value="METALLOPROTEASE"/>
    <property type="match status" value="1"/>
</dbReference>
<dbReference type="Gene3D" id="3.30.830.10">
    <property type="entry name" value="Metalloenzyme, LuxS/M16 peptidase-like"/>
    <property type="match status" value="2"/>
</dbReference>
<reference evidence="2 3" key="1">
    <citation type="submission" date="2015-09" db="EMBL/GenBank/DDBJ databases">
        <title>Identification and resolution of microdiversity through metagenomic sequencing of parallel consortia.</title>
        <authorList>
            <person name="Nelson W.C."/>
            <person name="Romine M.F."/>
            <person name="Lindemann S.R."/>
        </authorList>
    </citation>
    <scope>NUCLEOTIDE SEQUENCE [LARGE SCALE GENOMIC DNA]</scope>
    <source>
        <strain evidence="2">HL-49</strain>
    </source>
</reference>
<dbReference type="InterPro" id="IPR050361">
    <property type="entry name" value="MPP/UQCRC_Complex"/>
</dbReference>
<evidence type="ECO:0000259" key="1">
    <source>
        <dbReference type="Pfam" id="PF05193"/>
    </source>
</evidence>
<dbReference type="InterPro" id="IPR007863">
    <property type="entry name" value="Peptidase_M16_C"/>
</dbReference>
<proteinExistence type="predicted"/>
<dbReference type="EMBL" id="LJXT01000059">
    <property type="protein sequence ID" value="KPQ14762.1"/>
    <property type="molecule type" value="Genomic_DNA"/>
</dbReference>
<dbReference type="PANTHER" id="PTHR11851:SF224">
    <property type="entry name" value="PROCESSING PROTEASE"/>
    <property type="match status" value="1"/>
</dbReference>
<evidence type="ECO:0000313" key="3">
    <source>
        <dbReference type="Proteomes" id="UP000050421"/>
    </source>
</evidence>
<sequence length="423" mass="48407">MILDRSTPPRYSIPEDFSLQSPAEKILQNGAAHFHFDTPGIQAVKIDLIGKGTRAFLPLNEALVPSFTLQMLTEGTASKSSSEIAHLLDFHASEIQPYLTFGQEGITLISTKKHLFQVLELLLEVITQPSFPEEPLEKRKAQRRLMIEMERKKTASQASQLFRKTLFGGEHPYGNMIHEEMLEAINSERLQQHSQQLLWQGLEIFTAGDFCEEERVALEGFLERLPNQIPQEVILLPDPNSEESIYESRQDAVQSSIRMGKLSIPKNHPDFIPLSVFNTILGGYFGSRLIKNIREDKGHTYGIYSSLVQMGNLNYWAVGADVEKQYLELVKTEIKHEIEKLSTELVEEEELETVRNYLLGQMLSQFSNSFDLIDRFRSVHHSGLELNYYSQKLQFLKEFKSEDILQIGQKYFKDQPLIEVSVG</sequence>
<accession>A0A0N8KFQ1</accession>
<feature type="domain" description="Peptidase M16 C-terminal" evidence="1">
    <location>
        <begin position="203"/>
        <end position="357"/>
    </location>
</feature>
<comment type="caution">
    <text evidence="2">The sequence shown here is derived from an EMBL/GenBank/DDBJ whole genome shotgun (WGS) entry which is preliminary data.</text>
</comment>
<dbReference type="PATRIC" id="fig|1305737.6.peg.2628"/>
<dbReference type="Pfam" id="PF05193">
    <property type="entry name" value="Peptidase_M16_C"/>
    <property type="match status" value="1"/>
</dbReference>
<dbReference type="GO" id="GO:0046872">
    <property type="term" value="F:metal ion binding"/>
    <property type="evidence" value="ECO:0007669"/>
    <property type="project" value="InterPro"/>
</dbReference>
<dbReference type="AlphaFoldDB" id="A0A0N8KFQ1"/>
<dbReference type="Proteomes" id="UP000050421">
    <property type="component" value="Unassembled WGS sequence"/>
</dbReference>
<organism evidence="2 3">
    <name type="scientific">Algoriphagus marincola HL-49</name>
    <dbReference type="NCBI Taxonomy" id="1305737"/>
    <lineage>
        <taxon>Bacteria</taxon>
        <taxon>Pseudomonadati</taxon>
        <taxon>Bacteroidota</taxon>
        <taxon>Cytophagia</taxon>
        <taxon>Cytophagales</taxon>
        <taxon>Cyclobacteriaceae</taxon>
        <taxon>Algoriphagus</taxon>
    </lineage>
</organism>
<name>A0A0N8KFQ1_9BACT</name>